<feature type="non-terminal residue" evidence="2">
    <location>
        <position position="1"/>
    </location>
</feature>
<comment type="caution">
    <text evidence="2">The sequence shown here is derived from an EMBL/GenBank/DDBJ whole genome shotgun (WGS) entry which is preliminary data.</text>
</comment>
<dbReference type="Gene3D" id="2.30.38.10">
    <property type="entry name" value="Luciferase, Domain 3"/>
    <property type="match status" value="1"/>
</dbReference>
<dbReference type="SUPFAM" id="SSF56801">
    <property type="entry name" value="Acetyl-CoA synthetase-like"/>
    <property type="match status" value="1"/>
</dbReference>
<reference evidence="2 3" key="1">
    <citation type="submission" date="2023-10" db="EMBL/GenBank/DDBJ databases">
        <title>Development of a sustainable strategy for remediation of hydrocarbon-contaminated territories based on the waste exchange concept.</title>
        <authorList>
            <person name="Krivoruchko A."/>
        </authorList>
    </citation>
    <scope>NUCLEOTIDE SEQUENCE [LARGE SCALE GENOMIC DNA]</scope>
    <source>
        <strain evidence="2 3">IEGM 1322</strain>
    </source>
</reference>
<dbReference type="Gene3D" id="3.30.300.30">
    <property type="match status" value="1"/>
</dbReference>
<evidence type="ECO:0000313" key="3">
    <source>
        <dbReference type="Proteomes" id="UP001185899"/>
    </source>
</evidence>
<evidence type="ECO:0000313" key="2">
    <source>
        <dbReference type="EMBL" id="MDV6234014.1"/>
    </source>
</evidence>
<dbReference type="InterPro" id="IPR025110">
    <property type="entry name" value="AMP-bd_C"/>
</dbReference>
<dbReference type="RefSeq" id="WP_317549903.1">
    <property type="nucleotide sequence ID" value="NZ_JAWLKE010000030.1"/>
</dbReference>
<dbReference type="PANTHER" id="PTHR45527">
    <property type="entry name" value="NONRIBOSOMAL PEPTIDE SYNTHETASE"/>
    <property type="match status" value="1"/>
</dbReference>
<dbReference type="Proteomes" id="UP001185899">
    <property type="component" value="Unassembled WGS sequence"/>
</dbReference>
<dbReference type="PANTHER" id="PTHR45527:SF1">
    <property type="entry name" value="FATTY ACID SYNTHASE"/>
    <property type="match status" value="1"/>
</dbReference>
<dbReference type="InterPro" id="IPR045851">
    <property type="entry name" value="AMP-bd_C_sf"/>
</dbReference>
<keyword evidence="3" id="KW-1185">Reference proteome</keyword>
<name>A0ABU4B685_9NOCA</name>
<protein>
    <submittedName>
        <fullName evidence="2">AMP-binding protein</fullName>
    </submittedName>
</protein>
<proteinExistence type="predicted"/>
<gene>
    <name evidence="2" type="ORF">R3P95_26080</name>
</gene>
<dbReference type="EMBL" id="JAWLKE010000030">
    <property type="protein sequence ID" value="MDV6234014.1"/>
    <property type="molecule type" value="Genomic_DNA"/>
</dbReference>
<accession>A0ABU4B685</accession>
<organism evidence="2 3">
    <name type="scientific">Rhodococcus cercidiphylli</name>
    <dbReference type="NCBI Taxonomy" id="489916"/>
    <lineage>
        <taxon>Bacteria</taxon>
        <taxon>Bacillati</taxon>
        <taxon>Actinomycetota</taxon>
        <taxon>Actinomycetes</taxon>
        <taxon>Mycobacteriales</taxon>
        <taxon>Nocardiaceae</taxon>
        <taxon>Rhodococcus</taxon>
    </lineage>
</organism>
<sequence length="177" mass="18581">IGSPTIGFAEVVLDSRLNPVPVGVVGELYLAGPALARGYHARLGLTAERFVADPFGAAGSRMYRTGDVVRWNASGALEYVGRSDFQVKVRGFRIELGEIDSVLAAVSGVDFVVTIGRESAAGSTVLVSYVLPVAGTVLEVDALREHAGSMLPAHMVPSAFVMLESIPLTPAGKLDRT</sequence>
<feature type="domain" description="AMP-binding enzyme C-terminal" evidence="1">
    <location>
        <begin position="98"/>
        <end position="173"/>
    </location>
</feature>
<evidence type="ECO:0000259" key="1">
    <source>
        <dbReference type="Pfam" id="PF13193"/>
    </source>
</evidence>
<dbReference type="Pfam" id="PF13193">
    <property type="entry name" value="AMP-binding_C"/>
    <property type="match status" value="1"/>
</dbReference>
<feature type="non-terminal residue" evidence="2">
    <location>
        <position position="177"/>
    </location>
</feature>